<sequence>MFQTIAAWIGHYISYFPLVIFISLFLGGFNLPISEDIIVITSAVLCKQERASIPAFYAALYFGAVLSDYLVYFWGWLLGRGRISGRFFSNLISENNITRISNALKRHGFFTFLFGRFIPFGVRNVIAMTSGFVGFPFYKFALFDAIAAACNISALFWLVYFLGQRGSHFMKIIGIVFLLLFVGFCIYILRSDKFFAPSQKKNTAPNDTDKSYISIGK</sequence>
<dbReference type="EMBL" id="ATFC01000001">
    <property type="protein sequence ID" value="EPF47955.1"/>
    <property type="molecule type" value="Genomic_DNA"/>
</dbReference>
<keyword evidence="10" id="KW-1185">Reference proteome</keyword>
<keyword evidence="5 7" id="KW-1133">Transmembrane helix</keyword>
<gene>
    <name evidence="9" type="ORF">HMPREF1222_00216</name>
</gene>
<dbReference type="InterPro" id="IPR032818">
    <property type="entry name" value="DedA-like"/>
</dbReference>
<protein>
    <recommendedName>
        <fullName evidence="8">VTT domain-containing protein</fullName>
    </recommendedName>
</protein>
<dbReference type="PATRIC" id="fig|1125702.3.peg.226"/>
<evidence type="ECO:0000313" key="10">
    <source>
        <dbReference type="Proteomes" id="UP000014605"/>
    </source>
</evidence>
<evidence type="ECO:0000259" key="8">
    <source>
        <dbReference type="Pfam" id="PF09335"/>
    </source>
</evidence>
<evidence type="ECO:0000256" key="6">
    <source>
        <dbReference type="ARBA" id="ARBA00023136"/>
    </source>
</evidence>
<evidence type="ECO:0000256" key="5">
    <source>
        <dbReference type="ARBA" id="ARBA00022989"/>
    </source>
</evidence>
<comment type="similarity">
    <text evidence="2 7">Belongs to the DedA family.</text>
</comment>
<dbReference type="Proteomes" id="UP000014605">
    <property type="component" value="Unassembled WGS sequence"/>
</dbReference>
<proteinExistence type="inferred from homology"/>
<dbReference type="HOGENOM" id="CLU_044208_4_1_12"/>
<comment type="caution">
    <text evidence="9">The sequence shown here is derived from an EMBL/GenBank/DDBJ whole genome shotgun (WGS) entry which is preliminary data.</text>
</comment>
<dbReference type="PANTHER" id="PTHR30353:SF15">
    <property type="entry name" value="INNER MEMBRANE PROTEIN YABI"/>
    <property type="match status" value="1"/>
</dbReference>
<keyword evidence="4 7" id="KW-0812">Transmembrane</keyword>
<keyword evidence="3 7" id="KW-1003">Cell membrane</keyword>
<evidence type="ECO:0000256" key="7">
    <source>
        <dbReference type="RuleBase" id="RU367016"/>
    </source>
</evidence>
<evidence type="ECO:0000256" key="3">
    <source>
        <dbReference type="ARBA" id="ARBA00022475"/>
    </source>
</evidence>
<feature type="transmembrane region" description="Helical" evidence="7">
    <location>
        <begin position="109"/>
        <end position="134"/>
    </location>
</feature>
<evidence type="ECO:0000313" key="9">
    <source>
        <dbReference type="EMBL" id="EPF47955.1"/>
    </source>
</evidence>
<dbReference type="GeneID" id="301460423"/>
<evidence type="ECO:0000256" key="1">
    <source>
        <dbReference type="ARBA" id="ARBA00004651"/>
    </source>
</evidence>
<dbReference type="AlphaFoldDB" id="S3LDU0"/>
<evidence type="ECO:0000256" key="2">
    <source>
        <dbReference type="ARBA" id="ARBA00010792"/>
    </source>
</evidence>
<comment type="subcellular location">
    <subcellularLocation>
        <location evidence="1 7">Cell membrane</location>
        <topology evidence="1 7">Multi-pass membrane protein</topology>
    </subcellularLocation>
</comment>
<feature type="transmembrane region" description="Helical" evidence="7">
    <location>
        <begin position="169"/>
        <end position="189"/>
    </location>
</feature>
<dbReference type="GO" id="GO:0005886">
    <property type="term" value="C:plasma membrane"/>
    <property type="evidence" value="ECO:0007669"/>
    <property type="project" value="UniProtKB-SubCell"/>
</dbReference>
<dbReference type="InterPro" id="IPR032816">
    <property type="entry name" value="VTT_dom"/>
</dbReference>
<dbReference type="RefSeq" id="WP_016517843.1">
    <property type="nucleotide sequence ID" value="NZ_KE332512.1"/>
</dbReference>
<feature type="domain" description="VTT" evidence="8">
    <location>
        <begin position="39"/>
        <end position="156"/>
    </location>
</feature>
<feature type="transmembrane region" description="Helical" evidence="7">
    <location>
        <begin position="140"/>
        <end position="162"/>
    </location>
</feature>
<reference evidence="9 10" key="1">
    <citation type="submission" date="2013-04" db="EMBL/GenBank/DDBJ databases">
        <title>The Genome Sequence of Treponema vincentii F0403.</title>
        <authorList>
            <consortium name="The Broad Institute Genomics Platform"/>
            <person name="Earl A."/>
            <person name="Ward D."/>
            <person name="Feldgarden M."/>
            <person name="Gevers D."/>
            <person name="Leonetti C."/>
            <person name="Izard J."/>
            <person name="Walker B."/>
            <person name="Young S."/>
            <person name="Zeng Q."/>
            <person name="Gargeya S."/>
            <person name="Fitzgerald M."/>
            <person name="Haas B."/>
            <person name="Abouelleil A."/>
            <person name="Allen A.W."/>
            <person name="Alvarado L."/>
            <person name="Arachchi H.M."/>
            <person name="Berlin A.M."/>
            <person name="Chapman S.B."/>
            <person name="Gainer-Dewar J."/>
            <person name="Goldberg J."/>
            <person name="Griggs A."/>
            <person name="Gujja S."/>
            <person name="Hansen M."/>
            <person name="Howarth C."/>
            <person name="Imamovic A."/>
            <person name="Ireland A."/>
            <person name="Larimer J."/>
            <person name="McCowan C."/>
            <person name="Murphy C."/>
            <person name="Pearson M."/>
            <person name="Poon T.W."/>
            <person name="Priest M."/>
            <person name="Roberts A."/>
            <person name="Saif S."/>
            <person name="Shea T."/>
            <person name="Sisk P."/>
            <person name="Sykes S."/>
            <person name="Wortman J."/>
            <person name="Nusbaum C."/>
            <person name="Birren B."/>
        </authorList>
    </citation>
    <scope>NUCLEOTIDE SEQUENCE [LARGE SCALE GENOMIC DNA]</scope>
    <source>
        <strain evidence="9 10">F0403</strain>
    </source>
</reference>
<dbReference type="Pfam" id="PF09335">
    <property type="entry name" value="VTT_dom"/>
    <property type="match status" value="1"/>
</dbReference>
<feature type="transmembrane region" description="Helical" evidence="7">
    <location>
        <begin position="53"/>
        <end position="77"/>
    </location>
</feature>
<organism evidence="9 10">
    <name type="scientific">Treponema vincentii F0403</name>
    <dbReference type="NCBI Taxonomy" id="1125702"/>
    <lineage>
        <taxon>Bacteria</taxon>
        <taxon>Pseudomonadati</taxon>
        <taxon>Spirochaetota</taxon>
        <taxon>Spirochaetia</taxon>
        <taxon>Spirochaetales</taxon>
        <taxon>Treponemataceae</taxon>
        <taxon>Treponema</taxon>
    </lineage>
</organism>
<evidence type="ECO:0000256" key="4">
    <source>
        <dbReference type="ARBA" id="ARBA00022692"/>
    </source>
</evidence>
<accession>S3LDU0</accession>
<name>S3LDU0_9SPIR</name>
<keyword evidence="6 7" id="KW-0472">Membrane</keyword>
<dbReference type="PANTHER" id="PTHR30353">
    <property type="entry name" value="INNER MEMBRANE PROTEIN DEDA-RELATED"/>
    <property type="match status" value="1"/>
</dbReference>
<feature type="transmembrane region" description="Helical" evidence="7">
    <location>
        <begin position="12"/>
        <end position="33"/>
    </location>
</feature>